<dbReference type="OrthoDB" id="4387735at2"/>
<evidence type="ECO:0000259" key="2">
    <source>
        <dbReference type="Pfam" id="PF06605"/>
    </source>
</evidence>
<dbReference type="AlphaFoldDB" id="A0A4R6ZHP3"/>
<comment type="caution">
    <text evidence="3">The sequence shown here is derived from an EMBL/GenBank/DDBJ whole genome shotgun (WGS) entry which is preliminary data.</text>
</comment>
<keyword evidence="4" id="KW-1185">Reference proteome</keyword>
<evidence type="ECO:0000313" key="3">
    <source>
        <dbReference type="EMBL" id="TDR51738.1"/>
    </source>
</evidence>
<evidence type="ECO:0000313" key="4">
    <source>
        <dbReference type="Proteomes" id="UP000295558"/>
    </source>
</evidence>
<dbReference type="NCBIfam" id="TIGR01665">
    <property type="entry name" value="put_anti_recept"/>
    <property type="match status" value="1"/>
</dbReference>
<keyword evidence="1" id="KW-0175">Coiled coil</keyword>
<protein>
    <submittedName>
        <fullName evidence="3">Phage minor structural protein</fullName>
    </submittedName>
</protein>
<feature type="coiled-coil region" evidence="1">
    <location>
        <begin position="693"/>
        <end position="720"/>
    </location>
</feature>
<organism evidence="3 4">
    <name type="scientific">Listeria rocourtiae</name>
    <dbReference type="NCBI Taxonomy" id="647910"/>
    <lineage>
        <taxon>Bacteria</taxon>
        <taxon>Bacillati</taxon>
        <taxon>Bacillota</taxon>
        <taxon>Bacilli</taxon>
        <taxon>Bacillales</taxon>
        <taxon>Listeriaceae</taxon>
        <taxon>Listeria</taxon>
    </lineage>
</organism>
<dbReference type="RefSeq" id="WP_036071949.1">
    <property type="nucleotide sequence ID" value="NZ_SNZK01000011.1"/>
</dbReference>
<reference evidence="3 4" key="1">
    <citation type="submission" date="2019-03" db="EMBL/GenBank/DDBJ databases">
        <title>Genomic Encyclopedia of Type Strains, Phase III (KMG-III): the genomes of soil and plant-associated and newly described type strains.</title>
        <authorList>
            <person name="Whitman W."/>
        </authorList>
    </citation>
    <scope>NUCLEOTIDE SEQUENCE [LARGE SCALE GENOMIC DNA]</scope>
    <source>
        <strain evidence="3 4">CECT 7972</strain>
    </source>
</reference>
<evidence type="ECO:0000256" key="1">
    <source>
        <dbReference type="SAM" id="Coils"/>
    </source>
</evidence>
<dbReference type="STRING" id="1265846.PROCOU_11108"/>
<accession>A0A4R6ZHP3</accession>
<dbReference type="InterPro" id="IPR007119">
    <property type="entry name" value="Phage_tail_spike_N"/>
</dbReference>
<name>A0A4R6ZHP3_9LIST</name>
<proteinExistence type="predicted"/>
<dbReference type="Pfam" id="PF06605">
    <property type="entry name" value="Prophage_tail"/>
    <property type="match status" value="1"/>
</dbReference>
<dbReference type="EMBL" id="SNZK01000011">
    <property type="protein sequence ID" value="TDR51738.1"/>
    <property type="molecule type" value="Genomic_DNA"/>
</dbReference>
<dbReference type="Proteomes" id="UP000295558">
    <property type="component" value="Unassembled WGS sequence"/>
</dbReference>
<feature type="domain" description="Tail spike" evidence="2">
    <location>
        <begin position="103"/>
        <end position="355"/>
    </location>
</feature>
<sequence length="724" mass="81414">MIPVLYDKRETDFSKNGQGLLKDTISAVVDETLNGPCELELTYPIESRLYSKIGEESIFKVKTDDAQTNEKAQLFRAYNPVKQMLDSQIVIKAKHITNDLAGNFVESLKVENTTPTVAFAKLFQSTSYTSKFSGYSDIATQNNVELKRKNALQCVAGTEGSFLDVWGGEIARDNFQIRLLKRRGRDNVARILYRKNLTGLEMDVNVESVITRIYPFAVKNNASGAEQEIILPEKYIDSDYINNYSFIRILEVDYSQDETVTDVASLRTAAKKYFKETKNDEPTLNVKVEFEPLWQTKEYEKYANLERVVLGDTVTVYHPKLKINITAKVVRTRFNVITERYESIELGDVKADFTDNFKKDIQSVIEQVPTQDWMTSELDRLGQDIQGANGGDILTAPTYRPSTMYFLDTGDINTAKNIMMMNRRGIAFYKDGIGSIPTTAWGIDSVFLADFIGAGTLRAINIEGVTIRGSAGYFNTIYSDFMPPLPAPQYREIMRMGGGAGFNLSAKRDTSLYPAMRVSLNTNGDLGLAIEAINENTGAVNPDKVIRLSPFAGAEVPLVYSTAWLSLGCSSGGKVASIVYTSWDTPTLVYADHVAKSFTQMSSALIKQDIEKFTDSDMAKRYSAKDMINTVEVFNYRLRQDVESAFNEESTGDYVSFDKKIGFIAELLPPELRSDDMMAMDMQKTIMWLWQYARENEAEKKALEKRVSDLEEMVHALINKEGDA</sequence>
<dbReference type="InterPro" id="IPR010572">
    <property type="entry name" value="Tail_dom"/>
</dbReference>
<gene>
    <name evidence="3" type="ORF">DFP96_11144</name>
</gene>